<feature type="region of interest" description="Disordered" evidence="15">
    <location>
        <begin position="1"/>
        <end position="46"/>
    </location>
</feature>
<keyword evidence="10" id="KW-0106">Calcium</keyword>
<evidence type="ECO:0000256" key="9">
    <source>
        <dbReference type="ARBA" id="ARBA00022777"/>
    </source>
</evidence>
<dbReference type="PROSITE" id="PS00018">
    <property type="entry name" value="EF_HAND_1"/>
    <property type="match status" value="3"/>
</dbReference>
<evidence type="ECO:0000256" key="12">
    <source>
        <dbReference type="ARBA" id="ARBA00047899"/>
    </source>
</evidence>
<dbReference type="GO" id="GO:0005509">
    <property type="term" value="F:calcium ion binding"/>
    <property type="evidence" value="ECO:0007669"/>
    <property type="project" value="InterPro"/>
</dbReference>
<dbReference type="Pfam" id="PF00069">
    <property type="entry name" value="Pkinase"/>
    <property type="match status" value="1"/>
</dbReference>
<evidence type="ECO:0000256" key="14">
    <source>
        <dbReference type="PROSITE-ProRule" id="PRU10141"/>
    </source>
</evidence>
<dbReference type="AlphaFoldDB" id="A0AAN9FQJ9"/>
<feature type="domain" description="EF-hand" evidence="17">
    <location>
        <begin position="474"/>
        <end position="505"/>
    </location>
</feature>
<keyword evidence="6" id="KW-0479">Metal-binding</keyword>
<evidence type="ECO:0000313" key="18">
    <source>
        <dbReference type="EMBL" id="KAK7280782.1"/>
    </source>
</evidence>
<keyword evidence="5" id="KW-0808">Transferase</keyword>
<feature type="domain" description="EF-hand" evidence="17">
    <location>
        <begin position="401"/>
        <end position="436"/>
    </location>
</feature>
<accession>A0AAN9FQJ9</accession>
<organism evidence="18 19">
    <name type="scientific">Clitoria ternatea</name>
    <name type="common">Butterfly pea</name>
    <dbReference type="NCBI Taxonomy" id="43366"/>
    <lineage>
        <taxon>Eukaryota</taxon>
        <taxon>Viridiplantae</taxon>
        <taxon>Streptophyta</taxon>
        <taxon>Embryophyta</taxon>
        <taxon>Tracheophyta</taxon>
        <taxon>Spermatophyta</taxon>
        <taxon>Magnoliopsida</taxon>
        <taxon>eudicotyledons</taxon>
        <taxon>Gunneridae</taxon>
        <taxon>Pentapetalae</taxon>
        <taxon>rosids</taxon>
        <taxon>fabids</taxon>
        <taxon>Fabales</taxon>
        <taxon>Fabaceae</taxon>
        <taxon>Papilionoideae</taxon>
        <taxon>50 kb inversion clade</taxon>
        <taxon>NPAAA clade</taxon>
        <taxon>indigoferoid/millettioid clade</taxon>
        <taxon>Phaseoleae</taxon>
        <taxon>Clitoria</taxon>
    </lineage>
</organism>
<proteinExistence type="inferred from homology"/>
<gene>
    <name evidence="18" type="ORF">RJT34_25849</name>
</gene>
<keyword evidence="11 14" id="KW-0067">ATP-binding</keyword>
<comment type="catalytic activity">
    <reaction evidence="13">
        <text>L-seryl-[protein] + ATP = O-phospho-L-seryl-[protein] + ADP + H(+)</text>
        <dbReference type="Rhea" id="RHEA:17989"/>
        <dbReference type="Rhea" id="RHEA-COMP:9863"/>
        <dbReference type="Rhea" id="RHEA-COMP:11604"/>
        <dbReference type="ChEBI" id="CHEBI:15378"/>
        <dbReference type="ChEBI" id="CHEBI:29999"/>
        <dbReference type="ChEBI" id="CHEBI:30616"/>
        <dbReference type="ChEBI" id="CHEBI:83421"/>
        <dbReference type="ChEBI" id="CHEBI:456216"/>
        <dbReference type="EC" id="2.7.11.1"/>
    </reaction>
</comment>
<dbReference type="FunFam" id="1.10.238.10:FF:000015">
    <property type="entry name" value="Calcium-dependent protein kinase 1"/>
    <property type="match status" value="1"/>
</dbReference>
<feature type="domain" description="EF-hand" evidence="17">
    <location>
        <begin position="437"/>
        <end position="472"/>
    </location>
</feature>
<evidence type="ECO:0000313" key="19">
    <source>
        <dbReference type="Proteomes" id="UP001359559"/>
    </source>
</evidence>
<feature type="binding site" evidence="14">
    <location>
        <position position="99"/>
    </location>
    <ligand>
        <name>ATP</name>
        <dbReference type="ChEBI" id="CHEBI:30616"/>
    </ligand>
</feature>
<dbReference type="InterPro" id="IPR018247">
    <property type="entry name" value="EF_Hand_1_Ca_BS"/>
</dbReference>
<comment type="caution">
    <text evidence="18">The sequence shown here is derived from an EMBL/GenBank/DDBJ whole genome shotgun (WGS) entry which is preliminary data.</text>
</comment>
<dbReference type="InterPro" id="IPR011009">
    <property type="entry name" value="Kinase-like_dom_sf"/>
</dbReference>
<evidence type="ECO:0000256" key="1">
    <source>
        <dbReference type="ARBA" id="ARBA00005354"/>
    </source>
</evidence>
<dbReference type="InterPro" id="IPR011992">
    <property type="entry name" value="EF-hand-dom_pair"/>
</dbReference>
<dbReference type="SUPFAM" id="SSF47473">
    <property type="entry name" value="EF-hand"/>
    <property type="match status" value="1"/>
</dbReference>
<dbReference type="PROSITE" id="PS50011">
    <property type="entry name" value="PROTEIN_KINASE_DOM"/>
    <property type="match status" value="1"/>
</dbReference>
<name>A0AAN9FQJ9_CLITE</name>
<comment type="catalytic activity">
    <reaction evidence="12">
        <text>L-threonyl-[protein] + ATP = O-phospho-L-threonyl-[protein] + ADP + H(+)</text>
        <dbReference type="Rhea" id="RHEA:46608"/>
        <dbReference type="Rhea" id="RHEA-COMP:11060"/>
        <dbReference type="Rhea" id="RHEA-COMP:11605"/>
        <dbReference type="ChEBI" id="CHEBI:15378"/>
        <dbReference type="ChEBI" id="CHEBI:30013"/>
        <dbReference type="ChEBI" id="CHEBI:30616"/>
        <dbReference type="ChEBI" id="CHEBI:61977"/>
        <dbReference type="ChEBI" id="CHEBI:456216"/>
        <dbReference type="EC" id="2.7.11.1"/>
    </reaction>
</comment>
<dbReference type="GO" id="GO:0004674">
    <property type="term" value="F:protein serine/threonine kinase activity"/>
    <property type="evidence" value="ECO:0007669"/>
    <property type="project" value="UniProtKB-KW"/>
</dbReference>
<evidence type="ECO:0000256" key="6">
    <source>
        <dbReference type="ARBA" id="ARBA00022723"/>
    </source>
</evidence>
<dbReference type="SUPFAM" id="SSF56112">
    <property type="entry name" value="Protein kinase-like (PK-like)"/>
    <property type="match status" value="1"/>
</dbReference>
<evidence type="ECO:0000256" key="11">
    <source>
        <dbReference type="ARBA" id="ARBA00022840"/>
    </source>
</evidence>
<dbReference type="PROSITE" id="PS00107">
    <property type="entry name" value="PROTEIN_KINASE_ATP"/>
    <property type="match status" value="1"/>
</dbReference>
<dbReference type="Pfam" id="PF13499">
    <property type="entry name" value="EF-hand_7"/>
    <property type="match status" value="2"/>
</dbReference>
<keyword evidence="3" id="KW-0723">Serine/threonine-protein kinase</keyword>
<feature type="domain" description="EF-hand" evidence="17">
    <location>
        <begin position="365"/>
        <end position="400"/>
    </location>
</feature>
<dbReference type="InterPro" id="IPR008266">
    <property type="entry name" value="Tyr_kinase_AS"/>
</dbReference>
<feature type="compositionally biased region" description="Pro residues" evidence="15">
    <location>
        <begin position="37"/>
        <end position="46"/>
    </location>
</feature>
<dbReference type="InterPro" id="IPR002048">
    <property type="entry name" value="EF_hand_dom"/>
</dbReference>
<feature type="compositionally biased region" description="Basic residues" evidence="15">
    <location>
        <begin position="1"/>
        <end position="11"/>
    </location>
</feature>
<keyword evidence="4" id="KW-0597">Phosphoprotein</keyword>
<dbReference type="EC" id="2.7.11.1" evidence="2"/>
<dbReference type="PROSITE" id="PS00109">
    <property type="entry name" value="PROTEIN_KINASE_TYR"/>
    <property type="match status" value="1"/>
</dbReference>
<keyword evidence="9" id="KW-0418">Kinase</keyword>
<comment type="similarity">
    <text evidence="1">Belongs to the protein kinase superfamily. CAMK Ser/Thr protein kinase family. CaMK subfamily.</text>
</comment>
<keyword evidence="7" id="KW-0677">Repeat</keyword>
<evidence type="ECO:0000256" key="3">
    <source>
        <dbReference type="ARBA" id="ARBA00022527"/>
    </source>
</evidence>
<dbReference type="SMART" id="SM00219">
    <property type="entry name" value="TyrKc"/>
    <property type="match status" value="1"/>
</dbReference>
<evidence type="ECO:0000256" key="4">
    <source>
        <dbReference type="ARBA" id="ARBA00022553"/>
    </source>
</evidence>
<sequence>MGVGFSKKRKHESVNNASPDSSPPPKLTYKQPRTKHPLPPPQFPQLPKPIQNLHKGPILGKPYVDINTMYEIKRELGRGTFGITYLCVEKATGREYACKSIPREKMDNNPTEVMILQHLSGQHNIVELKAAYEDRKKVHLVMELCSGGELFHRIVAKGKYSEREAATIMRQILNVVHVCHFMGVMHRDIRPENFLFATNQQNAALKLADFGSSVFIHQGKVYKDIVGNEYFVAPEVLKRSYGKEIDVWNAGVILYTLLSGVTPFSADTDKGMVDATLRGKLDMDSEPWPSISDAAKDLVRKMLTYDPKERITASGALEYPWLKEAAEASDKSPESAVLIRMKQFKTMNNMKKLALKVIAESLSEEESKGLKHMFNNMDTDRSGAITFEELKSGLSTLGSPLSESEIRQLMDAADINKNGTIDYCEFITATMDRYKLEKEGNLFEAFQYFDKDNNGYVTRDELRQAITEYQMGNEAAIDEILEDVDPDIDGRISYQDFVTMMRSKC</sequence>
<evidence type="ECO:0000259" key="16">
    <source>
        <dbReference type="PROSITE" id="PS50011"/>
    </source>
</evidence>
<dbReference type="InterPro" id="IPR000719">
    <property type="entry name" value="Prot_kinase_dom"/>
</dbReference>
<dbReference type="Gene3D" id="3.30.200.20">
    <property type="entry name" value="Phosphorylase Kinase, domain 1"/>
    <property type="match status" value="1"/>
</dbReference>
<dbReference type="PANTHER" id="PTHR24349">
    <property type="entry name" value="SERINE/THREONINE-PROTEIN KINASE"/>
    <property type="match status" value="1"/>
</dbReference>
<keyword evidence="19" id="KW-1185">Reference proteome</keyword>
<protein>
    <recommendedName>
        <fullName evidence="2">non-specific serine/threonine protein kinase</fullName>
        <ecNumber evidence="2">2.7.11.1</ecNumber>
    </recommendedName>
</protein>
<dbReference type="InterPro" id="IPR017441">
    <property type="entry name" value="Protein_kinase_ATP_BS"/>
</dbReference>
<dbReference type="Gene3D" id="1.10.510.10">
    <property type="entry name" value="Transferase(Phosphotransferase) domain 1"/>
    <property type="match status" value="1"/>
</dbReference>
<evidence type="ECO:0000256" key="7">
    <source>
        <dbReference type="ARBA" id="ARBA00022737"/>
    </source>
</evidence>
<evidence type="ECO:0000256" key="10">
    <source>
        <dbReference type="ARBA" id="ARBA00022837"/>
    </source>
</evidence>
<evidence type="ECO:0000256" key="5">
    <source>
        <dbReference type="ARBA" id="ARBA00022679"/>
    </source>
</evidence>
<evidence type="ECO:0000256" key="15">
    <source>
        <dbReference type="SAM" id="MobiDB-lite"/>
    </source>
</evidence>
<evidence type="ECO:0000256" key="8">
    <source>
        <dbReference type="ARBA" id="ARBA00022741"/>
    </source>
</evidence>
<dbReference type="Gene3D" id="1.10.238.10">
    <property type="entry name" value="EF-hand"/>
    <property type="match status" value="1"/>
</dbReference>
<dbReference type="InterPro" id="IPR050205">
    <property type="entry name" value="CDPK_Ser/Thr_kinases"/>
</dbReference>
<reference evidence="18 19" key="1">
    <citation type="submission" date="2024-01" db="EMBL/GenBank/DDBJ databases">
        <title>The genomes of 5 underutilized Papilionoideae crops provide insights into root nodulation and disease resistance.</title>
        <authorList>
            <person name="Yuan L."/>
        </authorList>
    </citation>
    <scope>NUCLEOTIDE SEQUENCE [LARGE SCALE GENOMIC DNA]</scope>
    <source>
        <strain evidence="18">LY-2023</strain>
        <tissue evidence="18">Leaf</tissue>
    </source>
</reference>
<dbReference type="FunFam" id="1.10.510.10:FF:000178">
    <property type="entry name" value="Calcium-dependent protein kinase 5"/>
    <property type="match status" value="1"/>
</dbReference>
<dbReference type="EMBL" id="JAYKXN010000006">
    <property type="protein sequence ID" value="KAK7280782.1"/>
    <property type="molecule type" value="Genomic_DNA"/>
</dbReference>
<keyword evidence="8 14" id="KW-0547">Nucleotide-binding</keyword>
<dbReference type="PROSITE" id="PS50222">
    <property type="entry name" value="EF_HAND_2"/>
    <property type="match status" value="4"/>
</dbReference>
<feature type="domain" description="Protein kinase" evidence="16">
    <location>
        <begin position="70"/>
        <end position="322"/>
    </location>
</feature>
<dbReference type="Proteomes" id="UP001359559">
    <property type="component" value="Unassembled WGS sequence"/>
</dbReference>
<evidence type="ECO:0000256" key="13">
    <source>
        <dbReference type="ARBA" id="ARBA00048679"/>
    </source>
</evidence>
<dbReference type="SMART" id="SM00054">
    <property type="entry name" value="EFh"/>
    <property type="match status" value="4"/>
</dbReference>
<evidence type="ECO:0000256" key="2">
    <source>
        <dbReference type="ARBA" id="ARBA00012513"/>
    </source>
</evidence>
<evidence type="ECO:0000259" key="17">
    <source>
        <dbReference type="PROSITE" id="PS50222"/>
    </source>
</evidence>
<dbReference type="InterPro" id="IPR020635">
    <property type="entry name" value="Tyr_kinase_cat_dom"/>
</dbReference>
<dbReference type="GO" id="GO:0005524">
    <property type="term" value="F:ATP binding"/>
    <property type="evidence" value="ECO:0007669"/>
    <property type="project" value="UniProtKB-UniRule"/>
</dbReference>
<dbReference type="CDD" id="cd05117">
    <property type="entry name" value="STKc_CAMK"/>
    <property type="match status" value="1"/>
</dbReference>
<dbReference type="GO" id="GO:0004713">
    <property type="term" value="F:protein tyrosine kinase activity"/>
    <property type="evidence" value="ECO:0007669"/>
    <property type="project" value="InterPro"/>
</dbReference>